<keyword evidence="2" id="KW-0808">Transferase</keyword>
<gene>
    <name evidence="2" type="ORF">ACFSGJ_00645</name>
</gene>
<evidence type="ECO:0000313" key="2">
    <source>
        <dbReference type="EMBL" id="MFD1910716.1"/>
    </source>
</evidence>
<dbReference type="CDD" id="cd03801">
    <property type="entry name" value="GT4_PimA-like"/>
    <property type="match status" value="1"/>
</dbReference>
<dbReference type="PANTHER" id="PTHR45947:SF3">
    <property type="entry name" value="SULFOQUINOVOSYL TRANSFERASE SQD2"/>
    <property type="match status" value="1"/>
</dbReference>
<dbReference type="Proteomes" id="UP001597353">
    <property type="component" value="Unassembled WGS sequence"/>
</dbReference>
<dbReference type="RefSeq" id="WP_390258581.1">
    <property type="nucleotide sequence ID" value="NZ_JBHUGH010000001.1"/>
</dbReference>
<accession>A0ABW4RZQ4</accession>
<name>A0ABW4RZQ4_9RHOB</name>
<protein>
    <submittedName>
        <fullName evidence="2">Glycosyltransferase family 4 protein</fullName>
        <ecNumber evidence="2">2.4.-.-</ecNumber>
    </submittedName>
</protein>
<reference evidence="3" key="1">
    <citation type="journal article" date="2019" name="Int. J. Syst. Evol. Microbiol.">
        <title>The Global Catalogue of Microorganisms (GCM) 10K type strain sequencing project: providing services to taxonomists for standard genome sequencing and annotation.</title>
        <authorList>
            <consortium name="The Broad Institute Genomics Platform"/>
            <consortium name="The Broad Institute Genome Sequencing Center for Infectious Disease"/>
            <person name="Wu L."/>
            <person name="Ma J."/>
        </authorList>
    </citation>
    <scope>NUCLEOTIDE SEQUENCE [LARGE SCALE GENOMIC DNA]</scope>
    <source>
        <strain evidence="3">CGMCC 4.7242</strain>
    </source>
</reference>
<keyword evidence="3" id="KW-1185">Reference proteome</keyword>
<dbReference type="EC" id="2.4.-.-" evidence="2"/>
<feature type="domain" description="Glycosyl transferase family 1" evidence="1">
    <location>
        <begin position="195"/>
        <end position="333"/>
    </location>
</feature>
<sequence length="361" mass="39630">MKIAFYAPLKPPGHAVPSGDRAVARLLMDALTQAGHSVRLESDLRVYLPDASDHRGLERAEAAAVAERARIAASWQKGQRPDLWFCYHPYYKSPDLLGPELCRQFDLPWASAEASLSRRRSNGIWGTTQAMVRSSVRAAAVNFAMTARDQAGILENEPSARIMRLRPFLDINREQSTATRTGPMVTVAMMRDGDKMRSYTALAAALSLLPERIDWRLAVAGDGPQAEQVRKMFPSGRVDWLGQLTAEAVRQLLVRSSFFVWPGCAEAYGMAYLEAQAAGLPVVAWATAGVPEVVEHGTSGLLSKEGDLLSLARDVERLLTDDGLRNRMGRAAQLRVRDEHGIERAASVLSEGLKFARGAIH</sequence>
<dbReference type="Gene3D" id="3.40.50.2000">
    <property type="entry name" value="Glycogen Phosphorylase B"/>
    <property type="match status" value="2"/>
</dbReference>
<dbReference type="Pfam" id="PF00534">
    <property type="entry name" value="Glycos_transf_1"/>
    <property type="match status" value="1"/>
</dbReference>
<evidence type="ECO:0000313" key="3">
    <source>
        <dbReference type="Proteomes" id="UP001597353"/>
    </source>
</evidence>
<comment type="caution">
    <text evidence="2">The sequence shown here is derived from an EMBL/GenBank/DDBJ whole genome shotgun (WGS) entry which is preliminary data.</text>
</comment>
<organism evidence="2 3">
    <name type="scientific">Halodurantibacterium flavum</name>
    <dbReference type="NCBI Taxonomy" id="1382802"/>
    <lineage>
        <taxon>Bacteria</taxon>
        <taxon>Pseudomonadati</taxon>
        <taxon>Pseudomonadota</taxon>
        <taxon>Alphaproteobacteria</taxon>
        <taxon>Rhodobacterales</taxon>
        <taxon>Paracoccaceae</taxon>
        <taxon>Halodurantibacterium</taxon>
    </lineage>
</organism>
<dbReference type="InterPro" id="IPR050194">
    <property type="entry name" value="Glycosyltransferase_grp1"/>
</dbReference>
<dbReference type="GO" id="GO:0016757">
    <property type="term" value="F:glycosyltransferase activity"/>
    <property type="evidence" value="ECO:0007669"/>
    <property type="project" value="UniProtKB-KW"/>
</dbReference>
<dbReference type="SUPFAM" id="SSF53756">
    <property type="entry name" value="UDP-Glycosyltransferase/glycogen phosphorylase"/>
    <property type="match status" value="1"/>
</dbReference>
<dbReference type="PANTHER" id="PTHR45947">
    <property type="entry name" value="SULFOQUINOVOSYL TRANSFERASE SQD2"/>
    <property type="match status" value="1"/>
</dbReference>
<keyword evidence="2" id="KW-0328">Glycosyltransferase</keyword>
<dbReference type="InterPro" id="IPR001296">
    <property type="entry name" value="Glyco_trans_1"/>
</dbReference>
<dbReference type="EMBL" id="JBHUGH010000001">
    <property type="protein sequence ID" value="MFD1910716.1"/>
    <property type="molecule type" value="Genomic_DNA"/>
</dbReference>
<proteinExistence type="predicted"/>
<evidence type="ECO:0000259" key="1">
    <source>
        <dbReference type="Pfam" id="PF00534"/>
    </source>
</evidence>